<organism evidence="1 2">
    <name type="scientific">Gordonia sihwensis NBRC 108236</name>
    <dbReference type="NCBI Taxonomy" id="1223544"/>
    <lineage>
        <taxon>Bacteria</taxon>
        <taxon>Bacillati</taxon>
        <taxon>Actinomycetota</taxon>
        <taxon>Actinomycetes</taxon>
        <taxon>Mycobacteriales</taxon>
        <taxon>Gordoniaceae</taxon>
        <taxon>Gordonia</taxon>
    </lineage>
</organism>
<dbReference type="EMBL" id="BANU01000010">
    <property type="protein sequence ID" value="GAC60471.1"/>
    <property type="molecule type" value="Genomic_DNA"/>
</dbReference>
<keyword evidence="2" id="KW-1185">Reference proteome</keyword>
<reference evidence="1 2" key="1">
    <citation type="submission" date="2012-12" db="EMBL/GenBank/DDBJ databases">
        <title>Whole genome shotgun sequence of Gordonia sihwensis NBRC 108236.</title>
        <authorList>
            <person name="Yoshida I."/>
            <person name="Hosoyama A."/>
            <person name="Tsuchikane K."/>
            <person name="Ando Y."/>
            <person name="Baba S."/>
            <person name="Ohji S."/>
            <person name="Hamada M."/>
            <person name="Tamura T."/>
            <person name="Yamazoe A."/>
            <person name="Yamazaki S."/>
            <person name="Fujita N."/>
        </authorList>
    </citation>
    <scope>NUCLEOTIDE SEQUENCE [LARGE SCALE GENOMIC DNA]</scope>
    <source>
        <strain evidence="1 2">NBRC 108236</strain>
    </source>
</reference>
<dbReference type="Gene3D" id="3.40.960.10">
    <property type="entry name" value="VSR Endonuclease"/>
    <property type="match status" value="1"/>
</dbReference>
<name>L7LID6_9ACTN</name>
<dbReference type="SUPFAM" id="SSF52980">
    <property type="entry name" value="Restriction endonuclease-like"/>
    <property type="match status" value="1"/>
</dbReference>
<evidence type="ECO:0008006" key="3">
    <source>
        <dbReference type="Google" id="ProtNLM"/>
    </source>
</evidence>
<dbReference type="eggNOG" id="COG2852">
    <property type="taxonomic scope" value="Bacteria"/>
</dbReference>
<protein>
    <recommendedName>
        <fullName evidence="3">DUF559 domain-containing protein</fullName>
    </recommendedName>
</protein>
<dbReference type="Proteomes" id="UP000035083">
    <property type="component" value="Unassembled WGS sequence"/>
</dbReference>
<evidence type="ECO:0000313" key="1">
    <source>
        <dbReference type="EMBL" id="GAC60471.1"/>
    </source>
</evidence>
<gene>
    <name evidence="1" type="ORF">GSI01S_10_00630</name>
</gene>
<accession>L7LID6</accession>
<comment type="caution">
    <text evidence="1">The sequence shown here is derived from an EMBL/GenBank/DDBJ whole genome shotgun (WGS) entry which is preliminary data.</text>
</comment>
<proteinExistence type="predicted"/>
<dbReference type="AlphaFoldDB" id="L7LID6"/>
<sequence length="268" mass="29960">MFKRGKLLETMSRAELDKLIAEGGLRQLRHGWLAEPTAHPEVVRAVSAGGVLTCATALRHYGVWVPPTTKLHVRGSTSSVRNHPAWCRHHGRPPRVTSAVDELPTALRHAARCLSTEDFVVVCDSILNRRLLTPSALEAELSGTPKQVQRALTLVDGRAESGTETLVRLRLRAPNLRIRTQVAVPEVGRVDLVVGTSMIIEVDGYEYHADPRQFEKDRLRDLQSRALGYDPIRLTYQQVVYQWDRVGPLIAELLKRGVHRKQLKAAST</sequence>
<dbReference type="InterPro" id="IPR011335">
    <property type="entry name" value="Restrct_endonuc-II-like"/>
</dbReference>
<evidence type="ECO:0000313" key="2">
    <source>
        <dbReference type="Proteomes" id="UP000035083"/>
    </source>
</evidence>